<dbReference type="GeneID" id="76259365"/>
<accession>A0A6N2U0M8</accession>
<gene>
    <name evidence="1" type="ORF">CILFYP12_01581</name>
</gene>
<dbReference type="EMBL" id="CACRTE010000022">
    <property type="protein sequence ID" value="VYT11610.1"/>
    <property type="molecule type" value="Genomic_DNA"/>
</dbReference>
<proteinExistence type="predicted"/>
<evidence type="ECO:0000313" key="1">
    <source>
        <dbReference type="EMBL" id="VYT11610.1"/>
    </source>
</evidence>
<protein>
    <submittedName>
        <fullName evidence="1">Uncharacterized protein</fullName>
    </submittedName>
</protein>
<sequence length="43" mass="5188">MKNQFQFLIYKISNDKMSINALIKDEIIWLTQKGNNYSTWGYE</sequence>
<dbReference type="AlphaFoldDB" id="A0A6N2U0M8"/>
<organism evidence="1">
    <name type="scientific">Clostridium innocuum</name>
    <dbReference type="NCBI Taxonomy" id="1522"/>
    <lineage>
        <taxon>Bacteria</taxon>
        <taxon>Bacillati</taxon>
        <taxon>Bacillota</taxon>
        <taxon>Clostridia</taxon>
        <taxon>Eubacteriales</taxon>
        <taxon>Clostridiaceae</taxon>
        <taxon>Clostridium</taxon>
    </lineage>
</organism>
<reference evidence="1" key="1">
    <citation type="submission" date="2019-11" db="EMBL/GenBank/DDBJ databases">
        <authorList>
            <person name="Feng L."/>
        </authorList>
    </citation>
    <scope>NUCLEOTIDE SEQUENCE</scope>
    <source>
        <strain evidence="1">CinnocuumLFYP12</strain>
    </source>
</reference>
<name>A0A6N2U0M8_CLOIN</name>
<dbReference type="RefSeq" id="WP_002607835.1">
    <property type="nucleotide sequence ID" value="NZ_BAAACC010000039.1"/>
</dbReference>